<feature type="coiled-coil region" evidence="5">
    <location>
        <begin position="14"/>
        <end position="48"/>
    </location>
</feature>
<dbReference type="HAMAP" id="MF_01151">
    <property type="entry name" value="GrpE"/>
    <property type="match status" value="1"/>
</dbReference>
<dbReference type="Proteomes" id="UP000034536">
    <property type="component" value="Unassembled WGS sequence"/>
</dbReference>
<dbReference type="GO" id="GO:0000774">
    <property type="term" value="F:adenyl-nucleotide exchange factor activity"/>
    <property type="evidence" value="ECO:0007669"/>
    <property type="project" value="InterPro"/>
</dbReference>
<evidence type="ECO:0000313" key="8">
    <source>
        <dbReference type="Proteomes" id="UP000034536"/>
    </source>
</evidence>
<comment type="subunit">
    <text evidence="3">Homodimer.</text>
</comment>
<keyword evidence="3" id="KW-0963">Cytoplasm</keyword>
<dbReference type="PANTHER" id="PTHR21237">
    <property type="entry name" value="GRPE PROTEIN"/>
    <property type="match status" value="1"/>
</dbReference>
<dbReference type="InterPro" id="IPR000740">
    <property type="entry name" value="GrpE"/>
</dbReference>
<keyword evidence="2 3" id="KW-0143">Chaperone</keyword>
<keyword evidence="5" id="KW-0175">Coiled coil</keyword>
<dbReference type="AlphaFoldDB" id="A0A0G0D1E0"/>
<comment type="function">
    <text evidence="3">Participates actively in the response to hyperosmotic and heat shock by preventing the aggregation of stress-denatured proteins, in association with DnaK and GrpE. It is the nucleotide exchange factor for DnaK and may function as a thermosensor. Unfolded proteins bind initially to DnaJ; upon interaction with the DnaJ-bound protein, DnaK hydrolyzes its bound ATP, resulting in the formation of a stable complex. GrpE releases ADP from DnaK; ATP binding to DnaK triggers the release of the substrate protein, thus completing the reaction cycle. Several rounds of ATP-dependent interactions between DnaJ, DnaK and GrpE are required for fully efficient folding.</text>
</comment>
<name>A0A0G0D1E0_9BACT</name>
<evidence type="ECO:0000313" key="7">
    <source>
        <dbReference type="EMBL" id="KKP87173.1"/>
    </source>
</evidence>
<feature type="region of interest" description="Disordered" evidence="6">
    <location>
        <begin position="158"/>
        <end position="177"/>
    </location>
</feature>
<evidence type="ECO:0000256" key="6">
    <source>
        <dbReference type="SAM" id="MobiDB-lite"/>
    </source>
</evidence>
<dbReference type="EMBL" id="LBQX01000005">
    <property type="protein sequence ID" value="KKP87173.1"/>
    <property type="molecule type" value="Genomic_DNA"/>
</dbReference>
<dbReference type="PANTHER" id="PTHR21237:SF23">
    <property type="entry name" value="GRPE PROTEIN HOMOLOG, MITOCHONDRIAL"/>
    <property type="match status" value="1"/>
</dbReference>
<evidence type="ECO:0000256" key="4">
    <source>
        <dbReference type="RuleBase" id="RU004478"/>
    </source>
</evidence>
<dbReference type="GO" id="GO:0051082">
    <property type="term" value="F:unfolded protein binding"/>
    <property type="evidence" value="ECO:0007669"/>
    <property type="project" value="TreeGrafter"/>
</dbReference>
<organism evidence="7 8">
    <name type="scientific">Candidatus Roizmanbacteria bacterium GW2011_GWA2_35_8</name>
    <dbReference type="NCBI Taxonomy" id="1618479"/>
    <lineage>
        <taxon>Bacteria</taxon>
        <taxon>Candidatus Roizmaniibacteriota</taxon>
    </lineage>
</organism>
<evidence type="ECO:0000256" key="3">
    <source>
        <dbReference type="HAMAP-Rule" id="MF_01151"/>
    </source>
</evidence>
<dbReference type="PROSITE" id="PS01071">
    <property type="entry name" value="GRPE"/>
    <property type="match status" value="1"/>
</dbReference>
<keyword evidence="3" id="KW-0346">Stress response</keyword>
<evidence type="ECO:0000256" key="1">
    <source>
        <dbReference type="ARBA" id="ARBA00009054"/>
    </source>
</evidence>
<reference evidence="7 8" key="1">
    <citation type="journal article" date="2015" name="Nature">
        <title>rRNA introns, odd ribosomes, and small enigmatic genomes across a large radiation of phyla.</title>
        <authorList>
            <person name="Brown C.T."/>
            <person name="Hug L.A."/>
            <person name="Thomas B.C."/>
            <person name="Sharon I."/>
            <person name="Castelle C.J."/>
            <person name="Singh A."/>
            <person name="Wilkins M.J."/>
            <person name="Williams K.H."/>
            <person name="Banfield J.F."/>
        </authorList>
    </citation>
    <scope>NUCLEOTIDE SEQUENCE [LARGE SCALE GENOMIC DNA]</scope>
</reference>
<dbReference type="SUPFAM" id="SSF58014">
    <property type="entry name" value="Coiled-coil domain of nucleotide exchange factor GrpE"/>
    <property type="match status" value="1"/>
</dbReference>
<dbReference type="Pfam" id="PF01025">
    <property type="entry name" value="GrpE"/>
    <property type="match status" value="1"/>
</dbReference>
<dbReference type="Gene3D" id="3.90.20.20">
    <property type="match status" value="1"/>
</dbReference>
<accession>A0A0G0D1E0</accession>
<dbReference type="SUPFAM" id="SSF51064">
    <property type="entry name" value="Head domain of nucleotide exchange factor GrpE"/>
    <property type="match status" value="1"/>
</dbReference>
<protein>
    <recommendedName>
        <fullName evidence="3">Protein GrpE</fullName>
    </recommendedName>
    <alternativeName>
        <fullName evidence="3">HSP-70 cofactor</fullName>
    </alternativeName>
</protein>
<dbReference type="GO" id="GO:0051087">
    <property type="term" value="F:protein-folding chaperone binding"/>
    <property type="evidence" value="ECO:0007669"/>
    <property type="project" value="InterPro"/>
</dbReference>
<comment type="subcellular location">
    <subcellularLocation>
        <location evidence="3">Cytoplasm</location>
    </subcellularLocation>
</comment>
<dbReference type="GO" id="GO:0042803">
    <property type="term" value="F:protein homodimerization activity"/>
    <property type="evidence" value="ECO:0007669"/>
    <property type="project" value="InterPro"/>
</dbReference>
<comment type="similarity">
    <text evidence="1 3 4">Belongs to the GrpE family.</text>
</comment>
<sequence length="177" mass="20316">MDDKKKKKETKKTDDKSELELIQLKNQVEEFKSKYLRALADYQNLEKRIGQEREGIIKSANNTLILKILPFLDNLEKAEAFVSDPGLKLAKDNLFNILKEVGLQEIEVINKEYDPYTAEVIDMVVGDKDNTVAEVLRKGYRISNKVIRVAQVKVSKKIEVKNPNDKPNPKSETNKNL</sequence>
<dbReference type="CDD" id="cd00446">
    <property type="entry name" value="GrpE"/>
    <property type="match status" value="1"/>
</dbReference>
<dbReference type="GO" id="GO:0005737">
    <property type="term" value="C:cytoplasm"/>
    <property type="evidence" value="ECO:0007669"/>
    <property type="project" value="UniProtKB-SubCell"/>
</dbReference>
<dbReference type="GO" id="GO:0006457">
    <property type="term" value="P:protein folding"/>
    <property type="evidence" value="ECO:0007669"/>
    <property type="project" value="InterPro"/>
</dbReference>
<dbReference type="InterPro" id="IPR009012">
    <property type="entry name" value="GrpE_head"/>
</dbReference>
<dbReference type="PRINTS" id="PR00773">
    <property type="entry name" value="GRPEPROTEIN"/>
</dbReference>
<evidence type="ECO:0000256" key="5">
    <source>
        <dbReference type="SAM" id="Coils"/>
    </source>
</evidence>
<dbReference type="InterPro" id="IPR013805">
    <property type="entry name" value="GrpE_CC"/>
</dbReference>
<proteinExistence type="inferred from homology"/>
<comment type="caution">
    <text evidence="7">The sequence shown here is derived from an EMBL/GenBank/DDBJ whole genome shotgun (WGS) entry which is preliminary data.</text>
</comment>
<gene>
    <name evidence="3" type="primary">grpE</name>
    <name evidence="7" type="ORF">UR89_C0005G0013</name>
</gene>
<evidence type="ECO:0000256" key="2">
    <source>
        <dbReference type="ARBA" id="ARBA00023186"/>
    </source>
</evidence>